<gene>
    <name evidence="1" type="ORF">NE237_031908</name>
</gene>
<dbReference type="PANTHER" id="PTHR36892">
    <property type="entry name" value="OS01G0201800 PROTEIN"/>
    <property type="match status" value="1"/>
</dbReference>
<evidence type="ECO:0000313" key="2">
    <source>
        <dbReference type="Proteomes" id="UP001141806"/>
    </source>
</evidence>
<dbReference type="PANTHER" id="PTHR36892:SF1">
    <property type="entry name" value="OS05G0518200 PROTEIN"/>
    <property type="match status" value="1"/>
</dbReference>
<evidence type="ECO:0000313" key="1">
    <source>
        <dbReference type="EMBL" id="KAJ4981071.1"/>
    </source>
</evidence>
<organism evidence="1 2">
    <name type="scientific">Protea cynaroides</name>
    <dbReference type="NCBI Taxonomy" id="273540"/>
    <lineage>
        <taxon>Eukaryota</taxon>
        <taxon>Viridiplantae</taxon>
        <taxon>Streptophyta</taxon>
        <taxon>Embryophyta</taxon>
        <taxon>Tracheophyta</taxon>
        <taxon>Spermatophyta</taxon>
        <taxon>Magnoliopsida</taxon>
        <taxon>Proteales</taxon>
        <taxon>Proteaceae</taxon>
        <taxon>Protea</taxon>
    </lineage>
</organism>
<keyword evidence="2" id="KW-1185">Reference proteome</keyword>
<evidence type="ECO:0008006" key="3">
    <source>
        <dbReference type="Google" id="ProtNLM"/>
    </source>
</evidence>
<dbReference type="AlphaFoldDB" id="A0A9Q0L2H7"/>
<proteinExistence type="predicted"/>
<comment type="caution">
    <text evidence="1">The sequence shown here is derived from an EMBL/GenBank/DDBJ whole genome shotgun (WGS) entry which is preliminary data.</text>
</comment>
<reference evidence="1" key="1">
    <citation type="journal article" date="2023" name="Plant J.">
        <title>The genome of the king protea, Protea cynaroides.</title>
        <authorList>
            <person name="Chang J."/>
            <person name="Duong T.A."/>
            <person name="Schoeman C."/>
            <person name="Ma X."/>
            <person name="Roodt D."/>
            <person name="Barker N."/>
            <person name="Li Z."/>
            <person name="Van de Peer Y."/>
            <person name="Mizrachi E."/>
        </authorList>
    </citation>
    <scope>NUCLEOTIDE SEQUENCE</scope>
    <source>
        <tissue evidence="1">Young leaves</tissue>
    </source>
</reference>
<dbReference type="EMBL" id="JAMYWD010000001">
    <property type="protein sequence ID" value="KAJ4981071.1"/>
    <property type="molecule type" value="Genomic_DNA"/>
</dbReference>
<name>A0A9Q0L2H7_9MAGN</name>
<dbReference type="Proteomes" id="UP001141806">
    <property type="component" value="Unassembled WGS sequence"/>
</dbReference>
<accession>A0A9Q0L2H7</accession>
<dbReference type="OrthoDB" id="678085at2759"/>
<protein>
    <recommendedName>
        <fullName evidence="3">UBZ4-type domain-containing protein</fullName>
    </recommendedName>
</protein>
<sequence length="353" mass="40134">MQADMSEEYGTHSYKGCVMSQSCSHFIFHHYPFESLTLWPLFGGDNNLVVCYLGFLPHAIGDSMAIAIEGFSIREYASKMRSVSVEKSWPFKEMMKKEEVAVKLPLIKCPKYRWWKDELEAMRSKSAVEDEDGKKILEGTDEKEKSISVSEKLSVQKTEEEEMLVMSCPVCRSFTATTVNAVNAHIDGCLAQTTSKVDQQRRKSTEAPAVTTKVRSRMRKRRSITEIFAASPQIETVKLDYENRQVIVPEEEMDLKVLKEASSSDVVGKKKKKKKRKKNKNRLKDDAVIMSLKLKNMKKKKKMKKIDGGFVASSSRTTGKAPLSEVMKKKLNEISKFQERNVFTVGSQSIAKK</sequence>